<gene>
    <name evidence="2" type="ORF">Aconfl_08070</name>
</gene>
<evidence type="ECO:0000313" key="2">
    <source>
        <dbReference type="EMBL" id="GMQ28164.1"/>
    </source>
</evidence>
<reference evidence="2 3" key="1">
    <citation type="submission" date="2023-08" db="EMBL/GenBank/DDBJ databases">
        <title>Draft genome sequence of Algoriphagus confluentis.</title>
        <authorList>
            <person name="Takatani N."/>
            <person name="Hosokawa M."/>
            <person name="Sawabe T."/>
        </authorList>
    </citation>
    <scope>NUCLEOTIDE SEQUENCE [LARGE SCALE GENOMIC DNA]</scope>
    <source>
        <strain evidence="2 3">NBRC 111222</strain>
    </source>
</reference>
<keyword evidence="1" id="KW-0812">Transmembrane</keyword>
<comment type="caution">
    <text evidence="2">The sequence shown here is derived from an EMBL/GenBank/DDBJ whole genome shotgun (WGS) entry which is preliminary data.</text>
</comment>
<keyword evidence="3" id="KW-1185">Reference proteome</keyword>
<proteinExistence type="predicted"/>
<name>A0ABQ6PJN5_9BACT</name>
<keyword evidence="1" id="KW-0472">Membrane</keyword>
<sequence>MHHISNQLNFYFTMDTTLRKIEKGLIQNWKIILGFGILVLLIWNYSDFKHGVIDGWNAF</sequence>
<dbReference type="Proteomes" id="UP001338309">
    <property type="component" value="Unassembled WGS sequence"/>
</dbReference>
<keyword evidence="1" id="KW-1133">Transmembrane helix</keyword>
<organism evidence="2 3">
    <name type="scientific">Algoriphagus confluentis</name>
    <dbReference type="NCBI Taxonomy" id="1697556"/>
    <lineage>
        <taxon>Bacteria</taxon>
        <taxon>Pseudomonadati</taxon>
        <taxon>Bacteroidota</taxon>
        <taxon>Cytophagia</taxon>
        <taxon>Cytophagales</taxon>
        <taxon>Cyclobacteriaceae</taxon>
        <taxon>Algoriphagus</taxon>
    </lineage>
</organism>
<protein>
    <submittedName>
        <fullName evidence="2">Uncharacterized protein</fullName>
    </submittedName>
</protein>
<accession>A0ABQ6PJN5</accession>
<feature type="transmembrane region" description="Helical" evidence="1">
    <location>
        <begin position="29"/>
        <end position="46"/>
    </location>
</feature>
<evidence type="ECO:0000256" key="1">
    <source>
        <dbReference type="SAM" id="Phobius"/>
    </source>
</evidence>
<evidence type="ECO:0000313" key="3">
    <source>
        <dbReference type="Proteomes" id="UP001338309"/>
    </source>
</evidence>
<dbReference type="EMBL" id="BTPD01000002">
    <property type="protein sequence ID" value="GMQ28164.1"/>
    <property type="molecule type" value="Genomic_DNA"/>
</dbReference>